<gene>
    <name evidence="5" type="ORF">EJQ19_28395</name>
</gene>
<dbReference type="Gene3D" id="1.10.1660.10">
    <property type="match status" value="1"/>
</dbReference>
<name>A0A3S0C6K7_9BACL</name>
<sequence>MKIQELAVKMGLSVHTIRFYEKEGLFDSRHVQREKNNYRNYSDEAVERLQMIKKFQGLGCSLAELKEIFQDHDTNTKTHQQIIDWIEQKKAEIEQKKAEYDQVLETLEWMIAYRKLLMTDPQKAETLFKARTSVSPH</sequence>
<keyword evidence="6" id="KW-1185">Reference proteome</keyword>
<proteinExistence type="predicted"/>
<dbReference type="SMART" id="SM00422">
    <property type="entry name" value="HTH_MERR"/>
    <property type="match status" value="1"/>
</dbReference>
<evidence type="ECO:0000256" key="3">
    <source>
        <dbReference type="ARBA" id="ARBA00023163"/>
    </source>
</evidence>
<feature type="domain" description="HTH merR-type" evidence="4">
    <location>
        <begin position="1"/>
        <end position="71"/>
    </location>
</feature>
<dbReference type="AlphaFoldDB" id="A0A3S0C6K7"/>
<organism evidence="5 6">
    <name type="scientific">Paenibacillus whitsoniae</name>
    <dbReference type="NCBI Taxonomy" id="2496558"/>
    <lineage>
        <taxon>Bacteria</taxon>
        <taxon>Bacillati</taxon>
        <taxon>Bacillota</taxon>
        <taxon>Bacilli</taxon>
        <taxon>Bacillales</taxon>
        <taxon>Paenibacillaceae</taxon>
        <taxon>Paenibacillus</taxon>
    </lineage>
</organism>
<dbReference type="GO" id="GO:0003700">
    <property type="term" value="F:DNA-binding transcription factor activity"/>
    <property type="evidence" value="ECO:0007669"/>
    <property type="project" value="InterPro"/>
</dbReference>
<accession>A0A3S0C6K7</accession>
<dbReference type="PANTHER" id="PTHR30204:SF94">
    <property type="entry name" value="HEAVY METAL-DEPENDENT TRANSCRIPTIONAL REGULATOR HI_0293-RELATED"/>
    <property type="match status" value="1"/>
</dbReference>
<dbReference type="InterPro" id="IPR009061">
    <property type="entry name" value="DNA-bd_dom_put_sf"/>
</dbReference>
<evidence type="ECO:0000313" key="6">
    <source>
        <dbReference type="Proteomes" id="UP000276128"/>
    </source>
</evidence>
<dbReference type="PANTHER" id="PTHR30204">
    <property type="entry name" value="REDOX-CYCLING DRUG-SENSING TRANSCRIPTIONAL ACTIVATOR SOXR"/>
    <property type="match status" value="1"/>
</dbReference>
<dbReference type="OrthoDB" id="9791488at2"/>
<dbReference type="RefSeq" id="WP_126144607.1">
    <property type="nucleotide sequence ID" value="NZ_RXHU01000107.1"/>
</dbReference>
<reference evidence="5 6" key="1">
    <citation type="submission" date="2018-12" db="EMBL/GenBank/DDBJ databases">
        <title>Bacillus ochoae sp. nov., Paenibacillus whitsoniae sp. nov., Paenibacillus spiritus sp. nov. Isolated from the Mars Exploration Rover during spacecraft assembly.</title>
        <authorList>
            <person name="Seuylemezian A."/>
            <person name="Vaishampayan P."/>
        </authorList>
    </citation>
    <scope>NUCLEOTIDE SEQUENCE [LARGE SCALE GENOMIC DNA]</scope>
    <source>
        <strain evidence="5 6">MER 54</strain>
    </source>
</reference>
<evidence type="ECO:0000259" key="4">
    <source>
        <dbReference type="PROSITE" id="PS50937"/>
    </source>
</evidence>
<dbReference type="EMBL" id="RXHU01000107">
    <property type="protein sequence ID" value="RTE03045.1"/>
    <property type="molecule type" value="Genomic_DNA"/>
</dbReference>
<dbReference type="InterPro" id="IPR047057">
    <property type="entry name" value="MerR_fam"/>
</dbReference>
<dbReference type="SUPFAM" id="SSF46955">
    <property type="entry name" value="Putative DNA-binding domain"/>
    <property type="match status" value="1"/>
</dbReference>
<dbReference type="Pfam" id="PF13411">
    <property type="entry name" value="MerR_1"/>
    <property type="match status" value="1"/>
</dbReference>
<evidence type="ECO:0000256" key="1">
    <source>
        <dbReference type="ARBA" id="ARBA00023015"/>
    </source>
</evidence>
<keyword evidence="2" id="KW-0238">DNA-binding</keyword>
<dbReference type="GO" id="GO:0003677">
    <property type="term" value="F:DNA binding"/>
    <property type="evidence" value="ECO:0007669"/>
    <property type="project" value="UniProtKB-KW"/>
</dbReference>
<comment type="caution">
    <text evidence="5">The sequence shown here is derived from an EMBL/GenBank/DDBJ whole genome shotgun (WGS) entry which is preliminary data.</text>
</comment>
<keyword evidence="1" id="KW-0805">Transcription regulation</keyword>
<protein>
    <submittedName>
        <fullName evidence="5">MerR family transcriptional regulator</fullName>
    </submittedName>
</protein>
<keyword evidence="3" id="KW-0804">Transcription</keyword>
<evidence type="ECO:0000256" key="2">
    <source>
        <dbReference type="ARBA" id="ARBA00023125"/>
    </source>
</evidence>
<dbReference type="PROSITE" id="PS50937">
    <property type="entry name" value="HTH_MERR_2"/>
    <property type="match status" value="1"/>
</dbReference>
<dbReference type="Proteomes" id="UP000276128">
    <property type="component" value="Unassembled WGS sequence"/>
</dbReference>
<dbReference type="InterPro" id="IPR000551">
    <property type="entry name" value="MerR-type_HTH_dom"/>
</dbReference>
<evidence type="ECO:0000313" key="5">
    <source>
        <dbReference type="EMBL" id="RTE03045.1"/>
    </source>
</evidence>